<proteinExistence type="predicted"/>
<dbReference type="InterPro" id="IPR013022">
    <property type="entry name" value="Xyl_isomerase-like_TIM-brl"/>
</dbReference>
<dbReference type="InterPro" id="IPR036237">
    <property type="entry name" value="Xyl_isomerase-like_sf"/>
</dbReference>
<dbReference type="SUPFAM" id="SSF51658">
    <property type="entry name" value="Xylose isomerase-like"/>
    <property type="match status" value="1"/>
</dbReference>
<feature type="domain" description="Xylose isomerase-like TIM barrel" evidence="2">
    <location>
        <begin position="83"/>
        <end position="284"/>
    </location>
</feature>
<name>A0A5R8KHD1_9BACT</name>
<sequence length="301" mass="33128">MNSSPLSRRRLLQSSAFAAVATSLHHRLSAADVAAGSELKGRINHSVCKWCYSKIPLDDLCTAGKAMGLSSVELVDPPDFPTLKKHGLTAAMVSFPTIAGPSDPKVGRIENAFNDPANHDLLIQAYEPLIKASAEFGAKQVICFSGNRNGMDDEVGLKNCAEGLKKLLPIAEKHKITLVMELLNSRVNHKDYMCDKSAWGVALCKEIGSENFKLLFDIYHMQIMEGDIIATIKRDHQYFAHYHTGGVPGRAEIDETQELHYPAIMRAIVETGYKGHVGQEFIPKREDKLASLKQGVQICDV</sequence>
<dbReference type="InterPro" id="IPR050417">
    <property type="entry name" value="Sugar_Epim/Isomerase"/>
</dbReference>
<dbReference type="Gene3D" id="3.20.20.150">
    <property type="entry name" value="Divalent-metal-dependent TIM barrel enzymes"/>
    <property type="match status" value="1"/>
</dbReference>
<evidence type="ECO:0000256" key="1">
    <source>
        <dbReference type="ARBA" id="ARBA00023235"/>
    </source>
</evidence>
<evidence type="ECO:0000313" key="4">
    <source>
        <dbReference type="Proteomes" id="UP000306196"/>
    </source>
</evidence>
<dbReference type="EMBL" id="VAUV01000004">
    <property type="protein sequence ID" value="TLD71650.1"/>
    <property type="molecule type" value="Genomic_DNA"/>
</dbReference>
<dbReference type="PROSITE" id="PS51318">
    <property type="entry name" value="TAT"/>
    <property type="match status" value="1"/>
</dbReference>
<accession>A0A5R8KHD1</accession>
<dbReference type="InterPro" id="IPR006311">
    <property type="entry name" value="TAT_signal"/>
</dbReference>
<comment type="caution">
    <text evidence="3">The sequence shown here is derived from an EMBL/GenBank/DDBJ whole genome shotgun (WGS) entry which is preliminary data.</text>
</comment>
<dbReference type="OrthoDB" id="9786584at2"/>
<dbReference type="Proteomes" id="UP000306196">
    <property type="component" value="Unassembled WGS sequence"/>
</dbReference>
<keyword evidence="1" id="KW-0413">Isomerase</keyword>
<keyword evidence="4" id="KW-1185">Reference proteome</keyword>
<evidence type="ECO:0000259" key="2">
    <source>
        <dbReference type="Pfam" id="PF01261"/>
    </source>
</evidence>
<gene>
    <name evidence="3" type="ORF">FEM03_05790</name>
</gene>
<dbReference type="PANTHER" id="PTHR43489">
    <property type="entry name" value="ISOMERASE"/>
    <property type="match status" value="1"/>
</dbReference>
<dbReference type="GO" id="GO:0016853">
    <property type="term" value="F:isomerase activity"/>
    <property type="evidence" value="ECO:0007669"/>
    <property type="project" value="UniProtKB-KW"/>
</dbReference>
<dbReference type="PANTHER" id="PTHR43489:SF3">
    <property type="entry name" value="XYLOSE ISOMERASE DOMAIN PROTEIN TIM BARREL"/>
    <property type="match status" value="1"/>
</dbReference>
<dbReference type="AlphaFoldDB" id="A0A5R8KHD1"/>
<protein>
    <submittedName>
        <fullName evidence="3">TIM barrel protein</fullName>
    </submittedName>
</protein>
<reference evidence="3 4" key="1">
    <citation type="submission" date="2019-05" db="EMBL/GenBank/DDBJ databases">
        <title>Verrucobacter flavum gen. nov., sp. nov. a new member of the family Verrucomicrobiaceae.</title>
        <authorList>
            <person name="Szuroczki S."/>
            <person name="Abbaszade G."/>
            <person name="Szabo A."/>
            <person name="Felfoldi T."/>
            <person name="Schumann P."/>
            <person name="Boka K."/>
            <person name="Keki Z."/>
            <person name="Toumi M."/>
            <person name="Toth E."/>
        </authorList>
    </citation>
    <scope>NUCLEOTIDE SEQUENCE [LARGE SCALE GENOMIC DNA]</scope>
    <source>
        <strain evidence="3 4">MG-N-17</strain>
    </source>
</reference>
<evidence type="ECO:0000313" key="3">
    <source>
        <dbReference type="EMBL" id="TLD71650.1"/>
    </source>
</evidence>
<organism evidence="3 4">
    <name type="scientific">Phragmitibacter flavus</name>
    <dbReference type="NCBI Taxonomy" id="2576071"/>
    <lineage>
        <taxon>Bacteria</taxon>
        <taxon>Pseudomonadati</taxon>
        <taxon>Verrucomicrobiota</taxon>
        <taxon>Verrucomicrobiia</taxon>
        <taxon>Verrucomicrobiales</taxon>
        <taxon>Verrucomicrobiaceae</taxon>
        <taxon>Phragmitibacter</taxon>
    </lineage>
</organism>
<dbReference type="RefSeq" id="WP_138085245.1">
    <property type="nucleotide sequence ID" value="NZ_VAUV01000004.1"/>
</dbReference>
<dbReference type="Pfam" id="PF01261">
    <property type="entry name" value="AP_endonuc_2"/>
    <property type="match status" value="1"/>
</dbReference>